<dbReference type="PANTHER" id="PTHR33510">
    <property type="entry name" value="PROTEIN TIC 20-II, CHLOROPLASTIC"/>
    <property type="match status" value="1"/>
</dbReference>
<keyword evidence="9" id="KW-1185">Reference proteome</keyword>
<name>A0A836C222_9CHLO</name>
<feature type="transmembrane region" description="Helical" evidence="7">
    <location>
        <begin position="100"/>
        <end position="119"/>
    </location>
</feature>
<protein>
    <recommendedName>
        <fullName evidence="7">Protein TIC 20</fullName>
    </recommendedName>
</protein>
<dbReference type="EMBL" id="JAEHOE010000020">
    <property type="protein sequence ID" value="KAG2496119.1"/>
    <property type="molecule type" value="Genomic_DNA"/>
</dbReference>
<keyword evidence="7" id="KW-0150">Chloroplast</keyword>
<keyword evidence="5 7" id="KW-1133">Transmembrane helix</keyword>
<gene>
    <name evidence="8" type="ORF">HYH03_005722</name>
</gene>
<comment type="subcellular location">
    <subcellularLocation>
        <location evidence="1">Plastid</location>
        <location evidence="1">Chloroplast inner membrane</location>
        <topology evidence="1">Multi-pass membrane protein</topology>
    </subcellularLocation>
    <subcellularLocation>
        <location evidence="7">Plastid</location>
        <location evidence="7">Chloroplast membrane</location>
        <topology evidence="7">Multi-pass membrane protein</topology>
    </subcellularLocation>
</comment>
<evidence type="ECO:0000256" key="3">
    <source>
        <dbReference type="ARBA" id="ARBA00022692"/>
    </source>
</evidence>
<feature type="transmembrane region" description="Helical" evidence="7">
    <location>
        <begin position="60"/>
        <end position="80"/>
    </location>
</feature>
<keyword evidence="6 7" id="KW-0472">Membrane</keyword>
<accession>A0A836C222</accession>
<dbReference type="GO" id="GO:0009706">
    <property type="term" value="C:chloroplast inner membrane"/>
    <property type="evidence" value="ECO:0007669"/>
    <property type="project" value="UniProtKB-SubCell"/>
</dbReference>
<comment type="similarity">
    <text evidence="2 7">Belongs to the Tic20 family.</text>
</comment>
<dbReference type="Proteomes" id="UP000612055">
    <property type="component" value="Unassembled WGS sequence"/>
</dbReference>
<evidence type="ECO:0000256" key="4">
    <source>
        <dbReference type="ARBA" id="ARBA00022780"/>
    </source>
</evidence>
<reference evidence="8" key="1">
    <citation type="journal article" date="2020" name="bioRxiv">
        <title>Comparative genomics of Chlamydomonas.</title>
        <authorList>
            <person name="Craig R.J."/>
            <person name="Hasan A.R."/>
            <person name="Ness R.W."/>
            <person name="Keightley P.D."/>
        </authorList>
    </citation>
    <scope>NUCLEOTIDE SEQUENCE</scope>
    <source>
        <strain evidence="8">CCAP 11/70</strain>
    </source>
</reference>
<dbReference type="OrthoDB" id="414558at2759"/>
<evidence type="ECO:0000313" key="8">
    <source>
        <dbReference type="EMBL" id="KAG2496119.1"/>
    </source>
</evidence>
<dbReference type="PANTHER" id="PTHR33510:SF5">
    <property type="entry name" value="PROTEIN TIC 20-II, CHLOROPLASTIC"/>
    <property type="match status" value="1"/>
</dbReference>
<evidence type="ECO:0000256" key="5">
    <source>
        <dbReference type="ARBA" id="ARBA00022989"/>
    </source>
</evidence>
<evidence type="ECO:0000256" key="1">
    <source>
        <dbReference type="ARBA" id="ARBA00004478"/>
    </source>
</evidence>
<keyword evidence="7" id="KW-0934">Plastid</keyword>
<dbReference type="InterPro" id="IPR005691">
    <property type="entry name" value="Tic20"/>
</dbReference>
<proteinExistence type="inferred from homology"/>
<dbReference type="Pfam" id="PF16166">
    <property type="entry name" value="TIC20"/>
    <property type="match status" value="1"/>
</dbReference>
<dbReference type="AlphaFoldDB" id="A0A836C222"/>
<comment type="caution">
    <text evidence="7">Lacks conserved residue(s) required for the propagation of feature annotation.</text>
</comment>
<comment type="function">
    <text evidence="7">Involved in protein precursor import into chloroplasts.</text>
</comment>
<organism evidence="8 9">
    <name type="scientific">Edaphochlamys debaryana</name>
    <dbReference type="NCBI Taxonomy" id="47281"/>
    <lineage>
        <taxon>Eukaryota</taxon>
        <taxon>Viridiplantae</taxon>
        <taxon>Chlorophyta</taxon>
        <taxon>core chlorophytes</taxon>
        <taxon>Chlorophyceae</taxon>
        <taxon>CS clade</taxon>
        <taxon>Chlamydomonadales</taxon>
        <taxon>Chlamydomonadales incertae sedis</taxon>
        <taxon>Edaphochlamys</taxon>
    </lineage>
</organism>
<evidence type="ECO:0000256" key="7">
    <source>
        <dbReference type="RuleBase" id="RU367003"/>
    </source>
</evidence>
<sequence>MQALKSGTQLRRCALGARTQCKPALPCLARRPARQSTVAVNARAASGGFRSSSPNVVDRVLAALPYILPYFDAVMYGRYLFYMYPWVKTAVTPLLPAMSLYHSLPMGSFLVFFGLYLGVVNNQSLSRFVRFNAVQAILLDILLVLPRLVETVFTPPTSGWGAQVYIQSQSFIWVFIAATVLYGIVCSFLGQYARLPFISDAADAQVR</sequence>
<evidence type="ECO:0000256" key="2">
    <source>
        <dbReference type="ARBA" id="ARBA00009596"/>
    </source>
</evidence>
<keyword evidence="3 7" id="KW-0812">Transmembrane</keyword>
<comment type="caution">
    <text evidence="8">The sequence shown here is derived from an EMBL/GenBank/DDBJ whole genome shotgun (WGS) entry which is preliminary data.</text>
</comment>
<feature type="transmembrane region" description="Helical" evidence="7">
    <location>
        <begin position="169"/>
        <end position="189"/>
    </location>
</feature>
<keyword evidence="4" id="KW-1001">Plastid inner membrane</keyword>
<evidence type="ECO:0000256" key="6">
    <source>
        <dbReference type="ARBA" id="ARBA00023136"/>
    </source>
</evidence>
<evidence type="ECO:0000313" key="9">
    <source>
        <dbReference type="Proteomes" id="UP000612055"/>
    </source>
</evidence>